<evidence type="ECO:0000313" key="3">
    <source>
        <dbReference type="EMBL" id="RLL41293.1"/>
    </source>
</evidence>
<dbReference type="InterPro" id="IPR047057">
    <property type="entry name" value="MerR_fam"/>
</dbReference>
<dbReference type="InterPro" id="IPR009061">
    <property type="entry name" value="DNA-bd_dom_put_sf"/>
</dbReference>
<dbReference type="OrthoDB" id="1894615at2"/>
<dbReference type="AlphaFoldDB" id="A0A498D706"/>
<proteinExistence type="predicted"/>
<dbReference type="PANTHER" id="PTHR30204">
    <property type="entry name" value="REDOX-CYCLING DRUG-SENSING TRANSCRIPTIONAL ACTIVATOR SOXR"/>
    <property type="match status" value="1"/>
</dbReference>
<dbReference type="SUPFAM" id="SSF46955">
    <property type="entry name" value="Putative DNA-binding domain"/>
    <property type="match status" value="1"/>
</dbReference>
<dbReference type="CDD" id="cd01106">
    <property type="entry name" value="HTH_TipAL-Mta"/>
    <property type="match status" value="1"/>
</dbReference>
<dbReference type="Pfam" id="PF13411">
    <property type="entry name" value="MerR_1"/>
    <property type="match status" value="1"/>
</dbReference>
<comment type="caution">
    <text evidence="3">The sequence shown here is derived from an EMBL/GenBank/DDBJ whole genome shotgun (WGS) entry which is preliminary data.</text>
</comment>
<evidence type="ECO:0000313" key="4">
    <source>
        <dbReference type="Proteomes" id="UP000270219"/>
    </source>
</evidence>
<dbReference type="GO" id="GO:0003677">
    <property type="term" value="F:DNA binding"/>
    <property type="evidence" value="ECO:0007669"/>
    <property type="project" value="UniProtKB-KW"/>
</dbReference>
<dbReference type="PANTHER" id="PTHR30204:SF96">
    <property type="entry name" value="CHROMOSOME-ANCHORING PROTEIN RACA"/>
    <property type="match status" value="1"/>
</dbReference>
<dbReference type="Proteomes" id="UP000270219">
    <property type="component" value="Unassembled WGS sequence"/>
</dbReference>
<dbReference type="SMART" id="SM00422">
    <property type="entry name" value="HTH_MERR"/>
    <property type="match status" value="1"/>
</dbReference>
<feature type="domain" description="HTH merR-type" evidence="2">
    <location>
        <begin position="4"/>
        <end position="73"/>
    </location>
</feature>
<dbReference type="RefSeq" id="WP_121524684.1">
    <property type="nucleotide sequence ID" value="NZ_RCHR01000008.1"/>
</dbReference>
<gene>
    <name evidence="3" type="ORF">D8M04_17365</name>
</gene>
<organism evidence="3 4">
    <name type="scientific">Oceanobacillus piezotolerans</name>
    <dbReference type="NCBI Taxonomy" id="2448030"/>
    <lineage>
        <taxon>Bacteria</taxon>
        <taxon>Bacillati</taxon>
        <taxon>Bacillota</taxon>
        <taxon>Bacilli</taxon>
        <taxon>Bacillales</taxon>
        <taxon>Bacillaceae</taxon>
        <taxon>Oceanobacillus</taxon>
    </lineage>
</organism>
<dbReference type="InterPro" id="IPR000551">
    <property type="entry name" value="MerR-type_HTH_dom"/>
</dbReference>
<keyword evidence="4" id="KW-1185">Reference proteome</keyword>
<accession>A0A498D706</accession>
<dbReference type="Gene3D" id="6.10.250.360">
    <property type="match status" value="1"/>
</dbReference>
<protein>
    <submittedName>
        <fullName evidence="3">MerR family transcriptional regulator</fullName>
    </submittedName>
</protein>
<dbReference type="Gene3D" id="1.10.1660.10">
    <property type="match status" value="1"/>
</dbReference>
<evidence type="ECO:0000256" key="1">
    <source>
        <dbReference type="ARBA" id="ARBA00023125"/>
    </source>
</evidence>
<dbReference type="GO" id="GO:0003700">
    <property type="term" value="F:DNA-binding transcription factor activity"/>
    <property type="evidence" value="ECO:0007669"/>
    <property type="project" value="InterPro"/>
</dbReference>
<dbReference type="EMBL" id="RCHR01000008">
    <property type="protein sequence ID" value="RLL41293.1"/>
    <property type="molecule type" value="Genomic_DNA"/>
</dbReference>
<name>A0A498D706_9BACI</name>
<keyword evidence="1" id="KW-0238">DNA-binding</keyword>
<evidence type="ECO:0000259" key="2">
    <source>
        <dbReference type="PROSITE" id="PS50937"/>
    </source>
</evidence>
<sequence>MVGRFSIGEFSKHTKVSIRTLHYYDEISLIKPVKDVRTGHRIYSEENIQTLHKVMTLKSLGYSLEQIKELIYRSSMDMTIIESLRMQKEKLEMDREKIDTSLSTLRRTIAILEEVGEVDSTILMSIIAGMQTEKEQRSYAEKLVDKDIVDQYYDVSEDIKLELEKASLKFYERVKQLAEKPIHHEEVHEMLHDYFSLIFKLTGKDEFQEALADVVSKIEDKDDDYLNEIADELERTFPSPLTKEEESWLEQAMLHYLKSIDIFSEGEEE</sequence>
<dbReference type="PROSITE" id="PS50937">
    <property type="entry name" value="HTH_MERR_2"/>
    <property type="match status" value="1"/>
</dbReference>
<reference evidence="3 4" key="1">
    <citation type="submission" date="2018-10" db="EMBL/GenBank/DDBJ databases">
        <title>Oceanobacillus sp. YLB-02 draft genome.</title>
        <authorList>
            <person name="Yu L."/>
        </authorList>
    </citation>
    <scope>NUCLEOTIDE SEQUENCE [LARGE SCALE GENOMIC DNA]</scope>
    <source>
        <strain evidence="3 4">YLB-02</strain>
    </source>
</reference>